<evidence type="ECO:0000313" key="3">
    <source>
        <dbReference type="Proteomes" id="UP000298663"/>
    </source>
</evidence>
<feature type="coiled-coil region" evidence="1">
    <location>
        <begin position="53"/>
        <end position="80"/>
    </location>
</feature>
<dbReference type="AlphaFoldDB" id="A0A4U5N4N5"/>
<accession>A0A4U5N4N5</accession>
<gene>
    <name evidence="2" type="ORF">L596_018200</name>
</gene>
<evidence type="ECO:0000256" key="1">
    <source>
        <dbReference type="SAM" id="Coils"/>
    </source>
</evidence>
<dbReference type="Proteomes" id="UP000298663">
    <property type="component" value="Unassembled WGS sequence"/>
</dbReference>
<name>A0A4U5N4N5_STECR</name>
<organism evidence="2 3">
    <name type="scientific">Steinernema carpocapsae</name>
    <name type="common">Entomopathogenic nematode</name>
    <dbReference type="NCBI Taxonomy" id="34508"/>
    <lineage>
        <taxon>Eukaryota</taxon>
        <taxon>Metazoa</taxon>
        <taxon>Ecdysozoa</taxon>
        <taxon>Nematoda</taxon>
        <taxon>Chromadorea</taxon>
        <taxon>Rhabditida</taxon>
        <taxon>Tylenchina</taxon>
        <taxon>Panagrolaimomorpha</taxon>
        <taxon>Strongyloidoidea</taxon>
        <taxon>Steinernematidae</taxon>
        <taxon>Steinernema</taxon>
    </lineage>
</organism>
<comment type="caution">
    <text evidence="2">The sequence shown here is derived from an EMBL/GenBank/DDBJ whole genome shotgun (WGS) entry which is preliminary data.</text>
</comment>
<protein>
    <submittedName>
        <fullName evidence="2">Uncharacterized protein</fullName>
    </submittedName>
</protein>
<proteinExistence type="predicted"/>
<sequence>MSSRFIESAFDRLRSKARALNTHNSRATLVEVRYVETMKESGPGRTVTAQIVKSRATKVIKRLRESMTAYEDEMTRILTREGSKRPVTEMSEFCQFW</sequence>
<reference evidence="2 3" key="1">
    <citation type="journal article" date="2015" name="Genome Biol.">
        <title>Comparative genomics of Steinernema reveals deeply conserved gene regulatory networks.</title>
        <authorList>
            <person name="Dillman A.R."/>
            <person name="Macchietto M."/>
            <person name="Porter C.F."/>
            <person name="Rogers A."/>
            <person name="Williams B."/>
            <person name="Antoshechkin I."/>
            <person name="Lee M.M."/>
            <person name="Goodwin Z."/>
            <person name="Lu X."/>
            <person name="Lewis E.E."/>
            <person name="Goodrich-Blair H."/>
            <person name="Stock S.P."/>
            <person name="Adams B.J."/>
            <person name="Sternberg P.W."/>
            <person name="Mortazavi A."/>
        </authorList>
    </citation>
    <scope>NUCLEOTIDE SEQUENCE [LARGE SCALE GENOMIC DNA]</scope>
    <source>
        <strain evidence="2 3">ALL</strain>
    </source>
</reference>
<keyword evidence="1" id="KW-0175">Coiled coil</keyword>
<reference evidence="2 3" key="2">
    <citation type="journal article" date="2019" name="G3 (Bethesda)">
        <title>Hybrid Assembly of the Genome of the Entomopathogenic Nematode Steinernema carpocapsae Identifies the X-Chromosome.</title>
        <authorList>
            <person name="Serra L."/>
            <person name="Macchietto M."/>
            <person name="Macias-Munoz A."/>
            <person name="McGill C.J."/>
            <person name="Rodriguez I.M."/>
            <person name="Rodriguez B."/>
            <person name="Murad R."/>
            <person name="Mortazavi A."/>
        </authorList>
    </citation>
    <scope>NUCLEOTIDE SEQUENCE [LARGE SCALE GENOMIC DNA]</scope>
    <source>
        <strain evidence="2 3">ALL</strain>
    </source>
</reference>
<dbReference type="EMBL" id="AZBU02000005">
    <property type="protein sequence ID" value="TKR77182.1"/>
    <property type="molecule type" value="Genomic_DNA"/>
</dbReference>
<evidence type="ECO:0000313" key="2">
    <source>
        <dbReference type="EMBL" id="TKR77182.1"/>
    </source>
</evidence>
<keyword evidence="3" id="KW-1185">Reference proteome</keyword>